<evidence type="ECO:0000313" key="1">
    <source>
        <dbReference type="EMBL" id="MBM1194263.1"/>
    </source>
</evidence>
<comment type="caution">
    <text evidence="1">The sequence shown here is derived from an EMBL/GenBank/DDBJ whole genome shotgun (WGS) entry which is preliminary data.</text>
</comment>
<protein>
    <submittedName>
        <fullName evidence="1">Uncharacterized protein</fullName>
    </submittedName>
</protein>
<accession>A0ABS1ZCS2</accession>
<name>A0ABS1ZCS2_9PSED</name>
<reference evidence="1 2" key="1">
    <citation type="submission" date="2020-01" db="EMBL/GenBank/DDBJ databases">
        <title>Comparative genomics of meat spoilage bacteria.</title>
        <authorList>
            <person name="Hilgarth M."/>
            <person name="Vogel R.F."/>
        </authorList>
    </citation>
    <scope>NUCLEOTIDE SEQUENCE [LARGE SCALE GENOMIC DNA]</scope>
    <source>
        <strain evidence="1 2">TMW2.2077</strain>
    </source>
</reference>
<gene>
    <name evidence="1" type="ORF">GYN02_03600</name>
</gene>
<keyword evidence="2" id="KW-1185">Reference proteome</keyword>
<dbReference type="RefSeq" id="WP_203302182.1">
    <property type="nucleotide sequence ID" value="NZ_JAAEBW010000002.1"/>
</dbReference>
<proteinExistence type="predicted"/>
<evidence type="ECO:0000313" key="2">
    <source>
        <dbReference type="Proteomes" id="UP000809529"/>
    </source>
</evidence>
<dbReference type="EMBL" id="JAAEBW010000002">
    <property type="protein sequence ID" value="MBM1194263.1"/>
    <property type="molecule type" value="Genomic_DNA"/>
</dbReference>
<organism evidence="1 2">
    <name type="scientific">Pseudomonas weihenstephanensis</name>
    <dbReference type="NCBI Taxonomy" id="1608994"/>
    <lineage>
        <taxon>Bacteria</taxon>
        <taxon>Pseudomonadati</taxon>
        <taxon>Pseudomonadota</taxon>
        <taxon>Gammaproteobacteria</taxon>
        <taxon>Pseudomonadales</taxon>
        <taxon>Pseudomonadaceae</taxon>
        <taxon>Pseudomonas</taxon>
    </lineage>
</organism>
<sequence length="514" mass="56217">MSLADFKQTPWRSSHPIYQTSILSMTPAPEYANSEVLLASLYRAIGFSSANEGSVPQAGRDLDKRIQKLREKSQQPPTGGIVGVETWNTVLHGILESPKLPNQSTNRFLQVTPIVPGTGLFSGAARLRGNPWNAGKLIRRMVCLGSKDQESAQKLWKSLFAALSVTETDDVFARWLEQETSSWNQGPNVWTLAPIPDEDMATLESSDFLGITFLPARRFTKDLHSLMQAKDAMTRRQWTSLLEAVLRLAAVSHTTWLCDVHTRIWGCLSAALNDGTIPSNELEARSAVFPESPQYMAYGGKALLGLKDQVSSYLNARLGINALLWSLDQVGAPYKGQLSSSNDMVELCRHIGVHRAALIRAGTLEAIADIREQETRARLCKKGIGANLMEFARHGLGQRRTAVPLLRGYDQGFILKQKGSSPSSPWIVSLGPVAVLALVHCALAGMGGPRSIQRLGQQLAAYGVTVDKHDIARNDLGHQLRMLGLVLDSPDAESGMLLLPPFHTSQALQGSENE</sequence>
<dbReference type="Proteomes" id="UP000809529">
    <property type="component" value="Unassembled WGS sequence"/>
</dbReference>